<feature type="domain" description="Peptidase S74" evidence="1">
    <location>
        <begin position="1687"/>
        <end position="1791"/>
    </location>
</feature>
<dbReference type="Proteomes" id="UP000076882">
    <property type="component" value="Unassembled WGS sequence"/>
</dbReference>
<dbReference type="Gene3D" id="2.60.120.260">
    <property type="entry name" value="Galactose-binding domain-like"/>
    <property type="match status" value="2"/>
</dbReference>
<dbReference type="PATRIC" id="fig|1590.201.peg.2442"/>
<name>A0A162EZR9_LACPN</name>
<sequence>MIKQSDLALAAWKATERTLDAVVTINKIDYKTTDIASISYDAGGYTGDTFGIGSNYENSVTIKFSHLIEGLKPGMTVWPKIGIKTSNGYEYSSLGLFIVSDDIQMDRNNDETTIKAYDQMCLLEGTYTSKLTYPAKMTSVIAEIANLAGVLLNTTDISRLPVQVNLPSAITGQTYRNAIGMIAQFYAGFATFDRDGKLTIRTITEPDYTLDPSQYEQGGLTKNEAPYKIGGIQCEVTTTTTDSTGQSTETTNTLQVGAASGSQIKLTNNLMTMDRLASIWQQLQSLTFYPFSLNWFGNPAIEAGDWLTLQDTKGNKFNVPNNGYTMTFDGSLSAVSKADQTSTSSSSYAWRGELSQYVADLGGRQGASGNYIYGTDTTEPPYGAKFNDIWYKQNGNKVELWTYERQADGTGKWVLTVSDATGEEVKAKVDQVELEAKASTDAAKAASDKADQLAAKYDDTNALAHQAVDKAVSAQSDASIAVATANSTASGFGRVEGKAGNALSSALNAQSAASDAVKQASSAAADSKDAKQIAGSVSQSYKTLTDGSTMTIAELQNGLAAKLTKSDLDGYSTQTWTQNQIKMTADGINGTMSSIKSTVDSQTTSINDLKADSNSFKSQFDTVTKTLGKQTTDIGSLQASSKELTTGFNTLTTDNTTNKNDISQLKQTATEVSSTLETVQTQVQDSAIGTNLLLNTGDDNDASHPVKMLTGNLTVSGYLSRTKEYTQVTAPPSPSSEMYYRFGGPEANEMHGLEPGQTYTIQGEVSVSKGDVRFRAQRCTAAGGWYDFGKGISSILVSNTDSFVTISYTFTIPDGTTAIYTSWQVDGYDSTTILRFRRMKLEKGSVATDFSVNPLDTATVSAFSNLSQTVDGMKADISKKIEQKDLNGYATETWAQNQINISANGINGTISSVKNTVDGHTTSISALQVDSNGFKAQFQTVNGTLGQHTTDIGSLQASSKELSSNFSSLSTDNNTNKNDISQLKQTAKGFSSTLLTVQQQVSDSAVGTNLLANTADNGVGPVSIQGDNSTPQYNASMVRNDSYIEMTKPTGSEMYYRFCNIDGSMHNLKPGQTYTIQGEVYVSKGAVHFRSQYQLNGGWANYSGNESGDLATNTSGFVKVKYTFTIPANATAFYLSWQVYNFDSTTVFRFRRTKLEVGGNATDYSTSPLDNATVTAVSSISQTIDSVKTTVRGKADQSTVTQLSGQITSVVGKVDTIGTRNFVTNSQFQYDYLAGPSWTGGTTAMWYKSDYAWSWVNGYQGICINQPTTTDDSVWYNLFSRKMVIGQDISTPWSASAYLNVDTVGIAAMIIVEFYDTKGVRIGYKETHKTTRGLELIKVENAVPPAGTETVCLSYRVHGGGHIAMICPMLNQGTTAAAYVPDITTNADLEHAYSAILQTQDQITLRVEKNGVINAINVTPEKIKISGNKLHITADTYIDNEIVKNSMIENLSADKLTAGTINADIIQVIHLNANNITTGTINGSNLSINLNTGNVEFQKGRIHSSDNAIDININSKYMSVADKDNRILISGGEIQMIQPQFFDRQTSPYVRISNAQAGASWGGATFWGRDYFAVTNGANDGSIFSSPLGEEKFAGISGGHSTSRWQVTKIGGAERGVIISGGREYNNGYISYSPFIRVGDPGHAGTGLHGKNITVMADYIYLNSPHSTSHGANAYLAPDGALVPSNSAAKYKTDIVRTFETQLGDKLLEVPVAHWKDKEEVLTKTLDPDAKTPETYFGMIADDLDDAGLNELVEYDDKGAVRGIQYDRVALALIPLIRNYRDRITELETKVK</sequence>
<evidence type="ECO:0000313" key="2">
    <source>
        <dbReference type="EMBL" id="KZU94568.1"/>
    </source>
</evidence>
<proteinExistence type="predicted"/>
<evidence type="ECO:0000259" key="1">
    <source>
        <dbReference type="PROSITE" id="PS51688"/>
    </source>
</evidence>
<gene>
    <name evidence="2" type="ORF">Lp19_2542</name>
</gene>
<dbReference type="RefSeq" id="WP_063489608.1">
    <property type="nucleotide sequence ID" value="NZ_CP141335.1"/>
</dbReference>
<evidence type="ECO:0000313" key="3">
    <source>
        <dbReference type="Proteomes" id="UP000076882"/>
    </source>
</evidence>
<dbReference type="EMBL" id="LUXM01000033">
    <property type="protein sequence ID" value="KZU94568.1"/>
    <property type="molecule type" value="Genomic_DNA"/>
</dbReference>
<dbReference type="InterPro" id="IPR030392">
    <property type="entry name" value="S74_ICA"/>
</dbReference>
<reference evidence="2 3" key="1">
    <citation type="submission" date="2016-03" db="EMBL/GenBank/DDBJ databases">
        <title>Comparative genomics of 54 Lactobacillus plantarum strains reveals genomic uncoupling from niche constraints.</title>
        <authorList>
            <person name="Martino M.E."/>
        </authorList>
    </citation>
    <scope>NUCLEOTIDE SEQUENCE [LARGE SCALE GENOMIC DNA]</scope>
    <source>
        <strain evidence="2 3">19.1</strain>
    </source>
</reference>
<accession>A0A162EZR9</accession>
<dbReference type="Gene3D" id="1.10.287.1490">
    <property type="match status" value="1"/>
</dbReference>
<organism evidence="2 3">
    <name type="scientific">Lactiplantibacillus plantarum</name>
    <name type="common">Lactobacillus plantarum</name>
    <dbReference type="NCBI Taxonomy" id="1590"/>
    <lineage>
        <taxon>Bacteria</taxon>
        <taxon>Bacillati</taxon>
        <taxon>Bacillota</taxon>
        <taxon>Bacilli</taxon>
        <taxon>Lactobacillales</taxon>
        <taxon>Lactobacillaceae</taxon>
        <taxon>Lactiplantibacillus</taxon>
    </lineage>
</organism>
<protein>
    <recommendedName>
        <fullName evidence="1">Peptidase S74 domain-containing protein</fullName>
    </recommendedName>
</protein>
<dbReference type="PROSITE" id="PS51688">
    <property type="entry name" value="ICA"/>
    <property type="match status" value="1"/>
</dbReference>
<comment type="caution">
    <text evidence="2">The sequence shown here is derived from an EMBL/GenBank/DDBJ whole genome shotgun (WGS) entry which is preliminary data.</text>
</comment>